<comment type="caution">
    <text evidence="2">The sequence shown here is derived from an EMBL/GenBank/DDBJ whole genome shotgun (WGS) entry which is preliminary data.</text>
</comment>
<gene>
    <name evidence="2" type="ORF">BT67DRAFT_233347</name>
</gene>
<dbReference type="EMBL" id="MU853404">
    <property type="protein sequence ID" value="KAK4136186.1"/>
    <property type="molecule type" value="Genomic_DNA"/>
</dbReference>
<sequence length="213" mass="23138">MVPSAGSLANNSEQIGQCRAAEPKCNRPGQNVAGVKNHTTACHSPGLLPNAPSRELQRMVTEYIHTYIQILRDGQSGSLCAEYCSVSEDGWAQTTNGQTSNTGRFLRVQTTLPPLAEPFACATRSIRAGPAQPSPTQPSAERAQNTMARVNCCRTQAQRTSHRRGSDLGQHRRKHLRGHSQRTATRTEGQPILLLLFPSCESSCDDDGGQRSD</sequence>
<evidence type="ECO:0000256" key="1">
    <source>
        <dbReference type="SAM" id="MobiDB-lite"/>
    </source>
</evidence>
<reference evidence="2" key="1">
    <citation type="journal article" date="2023" name="Mol. Phylogenet. Evol.">
        <title>Genome-scale phylogeny and comparative genomics of the fungal order Sordariales.</title>
        <authorList>
            <person name="Hensen N."/>
            <person name="Bonometti L."/>
            <person name="Westerberg I."/>
            <person name="Brannstrom I.O."/>
            <person name="Guillou S."/>
            <person name="Cros-Aarteil S."/>
            <person name="Calhoun S."/>
            <person name="Haridas S."/>
            <person name="Kuo A."/>
            <person name="Mondo S."/>
            <person name="Pangilinan J."/>
            <person name="Riley R."/>
            <person name="LaButti K."/>
            <person name="Andreopoulos B."/>
            <person name="Lipzen A."/>
            <person name="Chen C."/>
            <person name="Yan M."/>
            <person name="Daum C."/>
            <person name="Ng V."/>
            <person name="Clum A."/>
            <person name="Steindorff A."/>
            <person name="Ohm R.A."/>
            <person name="Martin F."/>
            <person name="Silar P."/>
            <person name="Natvig D.O."/>
            <person name="Lalanne C."/>
            <person name="Gautier V."/>
            <person name="Ament-Velasquez S.L."/>
            <person name="Kruys A."/>
            <person name="Hutchinson M.I."/>
            <person name="Powell A.J."/>
            <person name="Barry K."/>
            <person name="Miller A.N."/>
            <person name="Grigoriev I.V."/>
            <person name="Debuchy R."/>
            <person name="Gladieux P."/>
            <person name="Hiltunen Thoren M."/>
            <person name="Johannesson H."/>
        </authorList>
    </citation>
    <scope>NUCLEOTIDE SEQUENCE</scope>
    <source>
        <strain evidence="2">CBS 123565</strain>
    </source>
</reference>
<accession>A0AAN6UQR9</accession>
<dbReference type="AlphaFoldDB" id="A0AAN6UQR9"/>
<organism evidence="2 3">
    <name type="scientific">Trichocladium antarcticum</name>
    <dbReference type="NCBI Taxonomy" id="1450529"/>
    <lineage>
        <taxon>Eukaryota</taxon>
        <taxon>Fungi</taxon>
        <taxon>Dikarya</taxon>
        <taxon>Ascomycota</taxon>
        <taxon>Pezizomycotina</taxon>
        <taxon>Sordariomycetes</taxon>
        <taxon>Sordariomycetidae</taxon>
        <taxon>Sordariales</taxon>
        <taxon>Chaetomiaceae</taxon>
        <taxon>Trichocladium</taxon>
    </lineage>
</organism>
<feature type="region of interest" description="Disordered" evidence="1">
    <location>
        <begin position="154"/>
        <end position="190"/>
    </location>
</feature>
<evidence type="ECO:0000313" key="3">
    <source>
        <dbReference type="Proteomes" id="UP001304895"/>
    </source>
</evidence>
<reference evidence="2" key="2">
    <citation type="submission" date="2023-05" db="EMBL/GenBank/DDBJ databases">
        <authorList>
            <consortium name="Lawrence Berkeley National Laboratory"/>
            <person name="Steindorff A."/>
            <person name="Hensen N."/>
            <person name="Bonometti L."/>
            <person name="Westerberg I."/>
            <person name="Brannstrom I.O."/>
            <person name="Guillou S."/>
            <person name="Cros-Aarteil S."/>
            <person name="Calhoun S."/>
            <person name="Haridas S."/>
            <person name="Kuo A."/>
            <person name="Mondo S."/>
            <person name="Pangilinan J."/>
            <person name="Riley R."/>
            <person name="Labutti K."/>
            <person name="Andreopoulos B."/>
            <person name="Lipzen A."/>
            <person name="Chen C."/>
            <person name="Yanf M."/>
            <person name="Daum C."/>
            <person name="Ng V."/>
            <person name="Clum A."/>
            <person name="Ohm R."/>
            <person name="Martin F."/>
            <person name="Silar P."/>
            <person name="Natvig D."/>
            <person name="Lalanne C."/>
            <person name="Gautier V."/>
            <person name="Ament-Velasquez S.L."/>
            <person name="Kruys A."/>
            <person name="Hutchinson M.I."/>
            <person name="Powell A.J."/>
            <person name="Barry K."/>
            <person name="Miller A.N."/>
            <person name="Grigoriev I.V."/>
            <person name="Debuchy R."/>
            <person name="Gladieux P."/>
            <person name="Thoren M.H."/>
            <person name="Johannesson H."/>
        </authorList>
    </citation>
    <scope>NUCLEOTIDE SEQUENCE</scope>
    <source>
        <strain evidence="2">CBS 123565</strain>
    </source>
</reference>
<protein>
    <submittedName>
        <fullName evidence="2">Uncharacterized protein</fullName>
    </submittedName>
</protein>
<dbReference type="Proteomes" id="UP001304895">
    <property type="component" value="Unassembled WGS sequence"/>
</dbReference>
<proteinExistence type="predicted"/>
<name>A0AAN6UQR9_9PEZI</name>
<keyword evidence="3" id="KW-1185">Reference proteome</keyword>
<feature type="compositionally biased region" description="Basic residues" evidence="1">
    <location>
        <begin position="171"/>
        <end position="180"/>
    </location>
</feature>
<evidence type="ECO:0000313" key="2">
    <source>
        <dbReference type="EMBL" id="KAK4136186.1"/>
    </source>
</evidence>